<name>A0A8C8RVT4_9SAUR</name>
<keyword evidence="2" id="KW-1185">Reference proteome</keyword>
<dbReference type="Ensembl" id="ENSPCET00000011962.1">
    <property type="protein sequence ID" value="ENSPCEP00000011583.1"/>
    <property type="gene ID" value="ENSPCEG00000009168.1"/>
</dbReference>
<dbReference type="Ensembl" id="ENSPCET00000014415.1">
    <property type="protein sequence ID" value="ENSPCEP00000013900.1"/>
    <property type="gene ID" value="ENSPCEG00000011047.1"/>
</dbReference>
<sequence length="48" mass="5342">MNGAAPPLFDPKERVLKLGESFEKKPRCAFHTVRCEWGKARGDPWAGG</sequence>
<dbReference type="Proteomes" id="UP000694393">
    <property type="component" value="Unplaced"/>
</dbReference>
<accession>A0A8C8RVT4</accession>
<evidence type="ECO:0000313" key="2">
    <source>
        <dbReference type="Proteomes" id="UP000694393"/>
    </source>
</evidence>
<evidence type="ECO:0000313" key="1">
    <source>
        <dbReference type="Ensembl" id="ENSPCEP00000011583.1"/>
    </source>
</evidence>
<proteinExistence type="predicted"/>
<protein>
    <submittedName>
        <fullName evidence="1">Uncharacterized protein</fullName>
    </submittedName>
</protein>
<reference evidence="1" key="1">
    <citation type="submission" date="2025-05" db="UniProtKB">
        <authorList>
            <consortium name="Ensembl"/>
        </authorList>
    </citation>
    <scope>IDENTIFICATION</scope>
</reference>
<organism evidence="1 2">
    <name type="scientific">Pelusios castaneus</name>
    <name type="common">West African mud turtle</name>
    <dbReference type="NCBI Taxonomy" id="367368"/>
    <lineage>
        <taxon>Eukaryota</taxon>
        <taxon>Metazoa</taxon>
        <taxon>Chordata</taxon>
        <taxon>Craniata</taxon>
        <taxon>Vertebrata</taxon>
        <taxon>Euteleostomi</taxon>
        <taxon>Archelosauria</taxon>
        <taxon>Testudinata</taxon>
        <taxon>Testudines</taxon>
        <taxon>Pleurodira</taxon>
        <taxon>Pelomedusidae</taxon>
        <taxon>Pelusios</taxon>
    </lineage>
</organism>
<dbReference type="AlphaFoldDB" id="A0A8C8RVT4"/>